<dbReference type="PANTHER" id="PTHR31791:SF49">
    <property type="entry name" value="INACTIVE PROTEIN FRIGIDA"/>
    <property type="match status" value="1"/>
</dbReference>
<dbReference type="EMBL" id="HQ173332">
    <property type="protein sequence ID" value="ADZ72834.1"/>
    <property type="molecule type" value="mRNA"/>
</dbReference>
<evidence type="ECO:0000256" key="5">
    <source>
        <dbReference type="SAM" id="MobiDB-lite"/>
    </source>
</evidence>
<protein>
    <recommendedName>
        <fullName evidence="4">FRIGIDA-like protein</fullName>
    </recommendedName>
</protein>
<evidence type="ECO:0000256" key="4">
    <source>
        <dbReference type="RuleBase" id="RU364012"/>
    </source>
</evidence>
<evidence type="ECO:0000256" key="3">
    <source>
        <dbReference type="ARBA" id="ARBA00023089"/>
    </source>
</evidence>
<dbReference type="GO" id="GO:0030154">
    <property type="term" value="P:cell differentiation"/>
    <property type="evidence" value="ECO:0007669"/>
    <property type="project" value="UniProtKB-KW"/>
</dbReference>
<dbReference type="Pfam" id="PF07899">
    <property type="entry name" value="Frigida"/>
    <property type="match status" value="1"/>
</dbReference>
<sequence length="641" mass="69807">MKSTMQPPIRTLVEIEKEDDPLTLSQQPTLAKKSATVASIKECTNVLKDVPESLKSMNELFGLSSALSIFTRRFNELQKHMEFIDKSIDDMYKQQKGKESVVVAPVPVSVPNASTSGSQIVSNANQTSANSAKAETSKEACSSTIDNLCETMGSRGVRKYITMHMSDIEKLREEVTAAINRAPNPSKLVLECIGRFYLQGSKAFAKDSPMILNRQASLLILEFFLLTDCTSIDPSVKEEANKAAILWRKRLLNEGGLSTATNADARGLLLFVASYGIPSDFENQDLIQLIRLSNAKEISNALRRSRVLVQKIPDIIHAMVKKGMCLAAVDAAYTFGVEEKLSPETILTLYLQNSEAAWKTARKDSQGNPVALKAADEKQLAAYKFAMKCLEDYKINPMKLSGWNINDKIATLEKDISDHERVIDEKGHLKRKADGVNSSQFKNQDAKHPRMSTGLSPQMHPKYMLPQEQRAFGINDPQTFYDGGLSSQLNGYSGMSSVTGPTYPGAAGVGVLHRIVPGSVAGTSLGSTAGAGGVLHVDGLVHTTNHSGGPYPWHGDGALNDHLFRHNFMGPQTISGRGLFGSGSTMEQGFSGQPSSSIAFGTRNSSADLYQFADAVLEREAYKSSRTANTYMAPGTAHLQR</sequence>
<keyword evidence="3 4" id="KW-0287">Flowering</keyword>
<name>F2WNM1_AQUFO</name>
<reference evidence="6" key="1">
    <citation type="journal article" date="2011" name="Evodevo">
        <title>Environmental and molecular analysis of the floral transition in the lower eudicot Aquilegia formosa.</title>
        <authorList>
            <person name="Ballerini E.S."/>
            <person name="Kramer E.M."/>
        </authorList>
    </citation>
    <scope>NUCLEOTIDE SEQUENCE</scope>
</reference>
<accession>F2WNM1</accession>
<dbReference type="InterPro" id="IPR012474">
    <property type="entry name" value="Frigida"/>
</dbReference>
<gene>
    <name evidence="6" type="primary">FRI</name>
</gene>
<feature type="region of interest" description="Disordered" evidence="5">
    <location>
        <begin position="427"/>
        <end position="457"/>
    </location>
</feature>
<dbReference type="AlphaFoldDB" id="F2WNM1"/>
<organism evidence="6">
    <name type="scientific">Aquilegia formosa</name>
    <name type="common">Western columbine</name>
    <dbReference type="NCBI Taxonomy" id="223430"/>
    <lineage>
        <taxon>Eukaryota</taxon>
        <taxon>Viridiplantae</taxon>
        <taxon>Streptophyta</taxon>
        <taxon>Embryophyta</taxon>
        <taxon>Tracheophyta</taxon>
        <taxon>Spermatophyta</taxon>
        <taxon>Magnoliopsida</taxon>
        <taxon>Ranunculales</taxon>
        <taxon>Ranunculaceae</taxon>
        <taxon>Thalictroideae</taxon>
        <taxon>Aquilegia</taxon>
    </lineage>
</organism>
<evidence type="ECO:0000256" key="1">
    <source>
        <dbReference type="ARBA" id="ARBA00008956"/>
    </source>
</evidence>
<keyword evidence="4" id="KW-0217">Developmental protein</keyword>
<dbReference type="PANTHER" id="PTHR31791">
    <property type="entry name" value="FRIGIDA-LIKE PROTEIN 3-RELATED"/>
    <property type="match status" value="1"/>
</dbReference>
<comment type="similarity">
    <text evidence="1 4">Belongs to the Frigida family.</text>
</comment>
<keyword evidence="2 4" id="KW-0221">Differentiation</keyword>
<dbReference type="GO" id="GO:0009908">
    <property type="term" value="P:flower development"/>
    <property type="evidence" value="ECO:0007669"/>
    <property type="project" value="UniProtKB-KW"/>
</dbReference>
<evidence type="ECO:0000313" key="6">
    <source>
        <dbReference type="EMBL" id="ADZ72834.1"/>
    </source>
</evidence>
<evidence type="ECO:0000256" key="2">
    <source>
        <dbReference type="ARBA" id="ARBA00022782"/>
    </source>
</evidence>
<proteinExistence type="evidence at transcript level"/>